<protein>
    <submittedName>
        <fullName evidence="1">Uncharacterized protein</fullName>
    </submittedName>
</protein>
<evidence type="ECO:0000313" key="2">
    <source>
        <dbReference type="Proteomes" id="UP000772434"/>
    </source>
</evidence>
<dbReference type="AlphaFoldDB" id="A0A9P5U1D8"/>
<sequence length="265" mass="29547">MSSGPPPWLGIEIKILQGHYKGYSGAVVIDYEHVREPQHYRTLIEIAPLKQSQIFYQLRPDYTPHVYNKRYTPQPQVAQIAASATPPPSPTENQAGMELWWEAVMDDSEPATDIQPTHWILHPAFNNMDLNVSIAGCEGSQWIHISNNTVAIRKQGGHLEYLDLEMVLKPIIPPRANTGHALLAVVEGIHTGQFVRHVGSTWICGEEKIVVVYLENAGTVNEKIGNETHTVGRSEVVLVREQKGMGGFGSRLASQFGKQLKYLIP</sequence>
<reference evidence="1" key="1">
    <citation type="submission" date="2020-11" db="EMBL/GenBank/DDBJ databases">
        <authorList>
            <consortium name="DOE Joint Genome Institute"/>
            <person name="Ahrendt S."/>
            <person name="Riley R."/>
            <person name="Andreopoulos W."/>
            <person name="Labutti K."/>
            <person name="Pangilinan J."/>
            <person name="Ruiz-Duenas F.J."/>
            <person name="Barrasa J.M."/>
            <person name="Sanchez-Garcia M."/>
            <person name="Camarero S."/>
            <person name="Miyauchi S."/>
            <person name="Serrano A."/>
            <person name="Linde D."/>
            <person name="Babiker R."/>
            <person name="Drula E."/>
            <person name="Ayuso-Fernandez I."/>
            <person name="Pacheco R."/>
            <person name="Padilla G."/>
            <person name="Ferreira P."/>
            <person name="Barriuso J."/>
            <person name="Kellner H."/>
            <person name="Castanera R."/>
            <person name="Alfaro M."/>
            <person name="Ramirez L."/>
            <person name="Pisabarro A.G."/>
            <person name="Kuo A."/>
            <person name="Tritt A."/>
            <person name="Lipzen A."/>
            <person name="He G."/>
            <person name="Yan M."/>
            <person name="Ng V."/>
            <person name="Cullen D."/>
            <person name="Martin F."/>
            <person name="Rosso M.-N."/>
            <person name="Henrissat B."/>
            <person name="Hibbett D."/>
            <person name="Martinez A.T."/>
            <person name="Grigoriev I.V."/>
        </authorList>
    </citation>
    <scope>NUCLEOTIDE SEQUENCE</scope>
    <source>
        <strain evidence="1">AH 40177</strain>
    </source>
</reference>
<evidence type="ECO:0000313" key="1">
    <source>
        <dbReference type="EMBL" id="KAF9061473.1"/>
    </source>
</evidence>
<organism evidence="1 2">
    <name type="scientific">Rhodocollybia butyracea</name>
    <dbReference type="NCBI Taxonomy" id="206335"/>
    <lineage>
        <taxon>Eukaryota</taxon>
        <taxon>Fungi</taxon>
        <taxon>Dikarya</taxon>
        <taxon>Basidiomycota</taxon>
        <taxon>Agaricomycotina</taxon>
        <taxon>Agaricomycetes</taxon>
        <taxon>Agaricomycetidae</taxon>
        <taxon>Agaricales</taxon>
        <taxon>Marasmiineae</taxon>
        <taxon>Omphalotaceae</taxon>
        <taxon>Rhodocollybia</taxon>
    </lineage>
</organism>
<proteinExistence type="predicted"/>
<name>A0A9P5U1D8_9AGAR</name>
<accession>A0A9P5U1D8</accession>
<keyword evidence="2" id="KW-1185">Reference proteome</keyword>
<comment type="caution">
    <text evidence="1">The sequence shown here is derived from an EMBL/GenBank/DDBJ whole genome shotgun (WGS) entry which is preliminary data.</text>
</comment>
<gene>
    <name evidence="1" type="ORF">BDP27DRAFT_1369619</name>
</gene>
<dbReference type="Proteomes" id="UP000772434">
    <property type="component" value="Unassembled WGS sequence"/>
</dbReference>
<dbReference type="EMBL" id="JADNRY010000201">
    <property type="protein sequence ID" value="KAF9061473.1"/>
    <property type="molecule type" value="Genomic_DNA"/>
</dbReference>
<dbReference type="OrthoDB" id="3125906at2759"/>